<keyword evidence="2" id="KW-1185">Reference proteome</keyword>
<proteinExistence type="predicted"/>
<dbReference type="SUPFAM" id="SSF69635">
    <property type="entry name" value="Type III secretory system chaperone-like"/>
    <property type="match status" value="1"/>
</dbReference>
<gene>
    <name evidence="1" type="ORF">JT31_22570</name>
</gene>
<dbReference type="Proteomes" id="UP000029481">
    <property type="component" value="Chromosome"/>
</dbReference>
<dbReference type="KEGG" id="cnt:JT31_22570"/>
<evidence type="ECO:0000313" key="1">
    <source>
        <dbReference type="EMBL" id="AIR07296.1"/>
    </source>
</evidence>
<accession>A0A089Q7L4</accession>
<organism evidence="1 2">
    <name type="scientific">Cedecea neteri</name>
    <dbReference type="NCBI Taxonomy" id="158822"/>
    <lineage>
        <taxon>Bacteria</taxon>
        <taxon>Pseudomonadati</taxon>
        <taxon>Pseudomonadota</taxon>
        <taxon>Gammaproteobacteria</taxon>
        <taxon>Enterobacterales</taxon>
        <taxon>Enterobacteriaceae</taxon>
        <taxon>Cedecea</taxon>
    </lineage>
</organism>
<dbReference type="AlphaFoldDB" id="A0A089Q7L4"/>
<name>A0A089Q7L4_9ENTR</name>
<evidence type="ECO:0000313" key="2">
    <source>
        <dbReference type="Proteomes" id="UP000029481"/>
    </source>
</evidence>
<dbReference type="EMBL" id="CP009451">
    <property type="protein sequence ID" value="AIR07296.1"/>
    <property type="molecule type" value="Genomic_DNA"/>
</dbReference>
<protein>
    <submittedName>
        <fullName evidence="1">Secretory protein invB</fullName>
    </submittedName>
</protein>
<dbReference type="InterPro" id="IPR003065">
    <property type="entry name" value="Invas_SpaK"/>
</dbReference>
<sequence length="135" mass="15320">MKYDVVALLSTMLNDAGMADILDSDLSNHSTISLNMKDDIPTIHVRSEDDEVWVWAKIVEQAPASLSYCSASLLPLMLNHNEEYFYTGQPCLYPVDGNIELRAQVKEKYLQAPDDFLSMLDNYLSILQEYRAVLV</sequence>
<dbReference type="OrthoDB" id="8588812at2"/>
<dbReference type="RefSeq" id="WP_038482313.1">
    <property type="nucleotide sequence ID" value="NZ_CP009451.1"/>
</dbReference>
<reference evidence="1 2" key="1">
    <citation type="submission" date="2014-09" db="EMBL/GenBank/DDBJ databases">
        <title>Cedecea neteri SSMD04 Genome Sequencing.</title>
        <authorList>
            <person name="Tan J.-Y."/>
        </authorList>
    </citation>
    <scope>NUCLEOTIDE SEQUENCE [LARGE SCALE GENOMIC DNA]</scope>
    <source>
        <strain evidence="1 2">SSMD04</strain>
    </source>
</reference>
<dbReference type="CDD" id="cd17035">
    <property type="entry name" value="T3SC_IB_Spa15-like"/>
    <property type="match status" value="1"/>
</dbReference>
<dbReference type="Gene3D" id="3.30.1460.10">
    <property type="match status" value="1"/>
</dbReference>
<dbReference type="Pfam" id="PF03519">
    <property type="entry name" value="Invas_SpaK"/>
    <property type="match status" value="1"/>
</dbReference>